<dbReference type="GO" id="GO:0008270">
    <property type="term" value="F:zinc ion binding"/>
    <property type="evidence" value="ECO:0007669"/>
    <property type="project" value="UniProtKB-KW"/>
</dbReference>
<dbReference type="CDD" id="cd01647">
    <property type="entry name" value="RT_LTR"/>
    <property type="match status" value="1"/>
</dbReference>
<feature type="domain" description="CCHC-type" evidence="3">
    <location>
        <begin position="405"/>
        <end position="420"/>
    </location>
</feature>
<accession>A0A699HR03</accession>
<reference evidence="4" key="1">
    <citation type="journal article" date="2019" name="Sci. Rep.">
        <title>Draft genome of Tanacetum cinerariifolium, the natural source of mosquito coil.</title>
        <authorList>
            <person name="Yamashiro T."/>
            <person name="Shiraishi A."/>
            <person name="Satake H."/>
            <person name="Nakayama K."/>
        </authorList>
    </citation>
    <scope>NUCLEOTIDE SEQUENCE</scope>
</reference>
<dbReference type="SMART" id="SM00343">
    <property type="entry name" value="ZnF_C2HC"/>
    <property type="match status" value="2"/>
</dbReference>
<feature type="region of interest" description="Disordered" evidence="2">
    <location>
        <begin position="1"/>
        <end position="24"/>
    </location>
</feature>
<organism evidence="4">
    <name type="scientific">Tanacetum cinerariifolium</name>
    <name type="common">Dalmatian daisy</name>
    <name type="synonym">Chrysanthemum cinerariifolium</name>
    <dbReference type="NCBI Taxonomy" id="118510"/>
    <lineage>
        <taxon>Eukaryota</taxon>
        <taxon>Viridiplantae</taxon>
        <taxon>Streptophyta</taxon>
        <taxon>Embryophyta</taxon>
        <taxon>Tracheophyta</taxon>
        <taxon>Spermatophyta</taxon>
        <taxon>Magnoliopsida</taxon>
        <taxon>eudicotyledons</taxon>
        <taxon>Gunneridae</taxon>
        <taxon>Pentapetalae</taxon>
        <taxon>asterids</taxon>
        <taxon>campanulids</taxon>
        <taxon>Asterales</taxon>
        <taxon>Asteraceae</taxon>
        <taxon>Asteroideae</taxon>
        <taxon>Anthemideae</taxon>
        <taxon>Anthemidinae</taxon>
        <taxon>Tanacetum</taxon>
    </lineage>
</organism>
<protein>
    <submittedName>
        <fullName evidence="4">Retrotransposon protein, putative, Ty3-gypsy subclass</fullName>
    </submittedName>
</protein>
<dbReference type="PROSITE" id="PS50158">
    <property type="entry name" value="ZF_CCHC"/>
    <property type="match status" value="1"/>
</dbReference>
<comment type="caution">
    <text evidence="4">The sequence shown here is derived from an EMBL/GenBank/DDBJ whole genome shotgun (WGS) entry which is preliminary data.</text>
</comment>
<keyword evidence="1" id="KW-0862">Zinc</keyword>
<evidence type="ECO:0000259" key="3">
    <source>
        <dbReference type="PROSITE" id="PS50158"/>
    </source>
</evidence>
<dbReference type="InterPro" id="IPR043502">
    <property type="entry name" value="DNA/RNA_pol_sf"/>
</dbReference>
<dbReference type="PANTHER" id="PTHR24559:SF427">
    <property type="entry name" value="RNA-DIRECTED DNA POLYMERASE"/>
    <property type="match status" value="1"/>
</dbReference>
<dbReference type="InterPro" id="IPR000477">
    <property type="entry name" value="RT_dom"/>
</dbReference>
<gene>
    <name evidence="4" type="ORF">Tci_433710</name>
</gene>
<dbReference type="InterPro" id="IPR041577">
    <property type="entry name" value="RT_RNaseH_2"/>
</dbReference>
<dbReference type="InterPro" id="IPR053134">
    <property type="entry name" value="RNA-dir_DNA_polymerase"/>
</dbReference>
<evidence type="ECO:0000256" key="2">
    <source>
        <dbReference type="SAM" id="MobiDB-lite"/>
    </source>
</evidence>
<dbReference type="InterPro" id="IPR043128">
    <property type="entry name" value="Rev_trsase/Diguanyl_cyclase"/>
</dbReference>
<dbReference type="Pfam" id="PF24626">
    <property type="entry name" value="SH3_Tf2-1"/>
    <property type="match status" value="1"/>
</dbReference>
<dbReference type="Gene3D" id="4.10.60.10">
    <property type="entry name" value="Zinc finger, CCHC-type"/>
    <property type="match status" value="1"/>
</dbReference>
<name>A0A699HR03_TANCI</name>
<dbReference type="InterPro" id="IPR001878">
    <property type="entry name" value="Znf_CCHC"/>
</dbReference>
<dbReference type="Gene3D" id="3.30.70.270">
    <property type="match status" value="1"/>
</dbReference>
<keyword evidence="1" id="KW-0479">Metal-binding</keyword>
<proteinExistence type="predicted"/>
<dbReference type="Pfam" id="PF17919">
    <property type="entry name" value="RT_RNaseH_2"/>
    <property type="match status" value="1"/>
</dbReference>
<dbReference type="AlphaFoldDB" id="A0A699HR03"/>
<evidence type="ECO:0000313" key="4">
    <source>
        <dbReference type="EMBL" id="GEY61736.1"/>
    </source>
</evidence>
<feature type="compositionally biased region" description="Pro residues" evidence="2">
    <location>
        <begin position="1"/>
        <end position="10"/>
    </location>
</feature>
<dbReference type="Gene3D" id="3.10.10.10">
    <property type="entry name" value="HIV Type 1 Reverse Transcriptase, subunit A, domain 1"/>
    <property type="match status" value="1"/>
</dbReference>
<dbReference type="EMBL" id="BKCJ010193950">
    <property type="protein sequence ID" value="GEY61736.1"/>
    <property type="molecule type" value="Genomic_DNA"/>
</dbReference>
<dbReference type="InterPro" id="IPR056924">
    <property type="entry name" value="SH3_Tf2-1"/>
</dbReference>
<dbReference type="Pfam" id="PF00078">
    <property type="entry name" value="RVT_1"/>
    <property type="match status" value="1"/>
</dbReference>
<evidence type="ECO:0000256" key="1">
    <source>
        <dbReference type="PROSITE-ProRule" id="PRU00047"/>
    </source>
</evidence>
<keyword evidence="1" id="KW-0863">Zinc-finger</keyword>
<dbReference type="SUPFAM" id="SSF56672">
    <property type="entry name" value="DNA/RNA polymerases"/>
    <property type="match status" value="1"/>
</dbReference>
<dbReference type="PANTHER" id="PTHR24559">
    <property type="entry name" value="TRANSPOSON TY3-I GAG-POL POLYPROTEIN"/>
    <property type="match status" value="1"/>
</dbReference>
<dbReference type="GO" id="GO:0003676">
    <property type="term" value="F:nucleic acid binding"/>
    <property type="evidence" value="ECO:0007669"/>
    <property type="project" value="InterPro"/>
</dbReference>
<sequence>MDPLNPPPPASESEPEDAIEVDNPIKHEDKTVPASVHEVGESSTAFFLREDCDGLLPGLMRKEINSLFGWMASLSKGLCGRETTHALVEKEGKAKDEFYGKLILDLGNEVHSSVEQGMAAMDKQDEKLGNAEGKVECKKLKKKLEEARFSNTFFRMQNERVKRDLYWTRVRAHKFYQEMIRRGFVFEERPNEAIDVPIKDEEQNVDAAIAAERARHANVGNDAKGYGPVKGQDVVPAAHGCTFAGFMKCNPTAFHGTEGAVELLRWFKKTGSIFKISECVEGKKVRLTAATLQGPSLTWWNSNTATMCLETVNQMPWTEMKQLMTVEFNELALICSRMVKPERVKDDAYIQGLTDNIKGEVTSSKPTNLSEAIKCHKCGKVRHKIRYCKEKNVATGVKALPIPTCYDCGEQCHSRNQCPKKVKQEGVGEVRGRAYAIKDVEPKGLNVVTGEKVVHIPYGNKMLIVKSDKENKTKEKRLEDVPVIRDFLEVFPEELPGISPPRQVEFQINLVPRAALVVLHRYHQLRVKEEDIPITAFRTWYGHFKFQVMPFGLTNAPAVFMDLMNRVCKTYLDKFIIVFIDDILVYSKDEKKHGNHLKIILELLNRERLKIRTTSQEKKEAFQTLKQKLCSTPTLELPEGMKDLAVYCNTSLKGYGAILMQREKGAMRFGKHGKISSRYIGAFKILARVSHVAYTLEFPEELKRIHKLVEVVDREVKRLKQSRIPIVKVHWNSYKGPEFTWERENQISKNYPHLFTSKDEASKEDKRS</sequence>